<protein>
    <submittedName>
        <fullName evidence="2">Uncharacterized protein</fullName>
    </submittedName>
</protein>
<gene>
    <name evidence="2" type="ORF">SDC9_168375</name>
</gene>
<evidence type="ECO:0000256" key="1">
    <source>
        <dbReference type="SAM" id="MobiDB-lite"/>
    </source>
</evidence>
<organism evidence="2">
    <name type="scientific">bioreactor metagenome</name>
    <dbReference type="NCBI Taxonomy" id="1076179"/>
    <lineage>
        <taxon>unclassified sequences</taxon>
        <taxon>metagenomes</taxon>
        <taxon>ecological metagenomes</taxon>
    </lineage>
</organism>
<sequence length="93" mass="9314">MQTDAPSFQVAAEGKGTGSHPAAQQGAFTQNGKNLIGRNRIPQHQAGVVNGDGAAAVGRDAAVLSIAAALLWAGFLVMDGLEHGLAPAPQSGK</sequence>
<dbReference type="AlphaFoldDB" id="A0A645G4D2"/>
<reference evidence="2" key="1">
    <citation type="submission" date="2019-08" db="EMBL/GenBank/DDBJ databases">
        <authorList>
            <person name="Kucharzyk K."/>
            <person name="Murdoch R.W."/>
            <person name="Higgins S."/>
            <person name="Loffler F."/>
        </authorList>
    </citation>
    <scope>NUCLEOTIDE SEQUENCE</scope>
</reference>
<comment type="caution">
    <text evidence="2">The sequence shown here is derived from an EMBL/GenBank/DDBJ whole genome shotgun (WGS) entry which is preliminary data.</text>
</comment>
<feature type="region of interest" description="Disordered" evidence="1">
    <location>
        <begin position="1"/>
        <end position="34"/>
    </location>
</feature>
<evidence type="ECO:0000313" key="2">
    <source>
        <dbReference type="EMBL" id="MPN20996.1"/>
    </source>
</evidence>
<proteinExistence type="predicted"/>
<accession>A0A645G4D2</accession>
<name>A0A645G4D2_9ZZZZ</name>
<dbReference type="EMBL" id="VSSQ01068862">
    <property type="protein sequence ID" value="MPN20996.1"/>
    <property type="molecule type" value="Genomic_DNA"/>
</dbReference>